<keyword evidence="3" id="KW-1185">Reference proteome</keyword>
<feature type="compositionally biased region" description="Basic and acidic residues" evidence="1">
    <location>
        <begin position="34"/>
        <end position="44"/>
    </location>
</feature>
<organism evidence="2 3">
    <name type="scientific">Brassica napus</name>
    <name type="common">Rape</name>
    <dbReference type="NCBI Taxonomy" id="3708"/>
    <lineage>
        <taxon>Eukaryota</taxon>
        <taxon>Viridiplantae</taxon>
        <taxon>Streptophyta</taxon>
        <taxon>Embryophyta</taxon>
        <taxon>Tracheophyta</taxon>
        <taxon>Spermatophyta</taxon>
        <taxon>Magnoliopsida</taxon>
        <taxon>eudicotyledons</taxon>
        <taxon>Gunneridae</taxon>
        <taxon>Pentapetalae</taxon>
        <taxon>rosids</taxon>
        <taxon>malvids</taxon>
        <taxon>Brassicales</taxon>
        <taxon>Brassicaceae</taxon>
        <taxon>Brassiceae</taxon>
        <taxon>Brassica</taxon>
    </lineage>
</organism>
<evidence type="ECO:0000313" key="2">
    <source>
        <dbReference type="EMBL" id="KAH0895336.1"/>
    </source>
</evidence>
<dbReference type="Proteomes" id="UP000824890">
    <property type="component" value="Unassembled WGS sequence"/>
</dbReference>
<comment type="caution">
    <text evidence="2">The sequence shown here is derived from an EMBL/GenBank/DDBJ whole genome shotgun (WGS) entry which is preliminary data.</text>
</comment>
<name>A0ABQ8AS28_BRANA</name>
<feature type="compositionally biased region" description="Basic and acidic residues" evidence="1">
    <location>
        <begin position="53"/>
        <end position="62"/>
    </location>
</feature>
<gene>
    <name evidence="2" type="ORF">HID58_044904</name>
</gene>
<proteinExistence type="predicted"/>
<reference evidence="2 3" key="1">
    <citation type="submission" date="2021-05" db="EMBL/GenBank/DDBJ databases">
        <title>Genome Assembly of Synthetic Allotetraploid Brassica napus Reveals Homoeologous Exchanges between Subgenomes.</title>
        <authorList>
            <person name="Davis J.T."/>
        </authorList>
    </citation>
    <scope>NUCLEOTIDE SEQUENCE [LARGE SCALE GENOMIC DNA]</scope>
    <source>
        <strain evidence="3">cv. Da-Ae</strain>
        <tissue evidence="2">Seedling</tissue>
    </source>
</reference>
<evidence type="ECO:0000313" key="3">
    <source>
        <dbReference type="Proteomes" id="UP000824890"/>
    </source>
</evidence>
<accession>A0ABQ8AS28</accession>
<dbReference type="EMBL" id="JAGKQM010000012">
    <property type="protein sequence ID" value="KAH0895336.1"/>
    <property type="molecule type" value="Genomic_DNA"/>
</dbReference>
<evidence type="ECO:0000256" key="1">
    <source>
        <dbReference type="SAM" id="MobiDB-lite"/>
    </source>
</evidence>
<sequence>SKHKEKSFFCKKRCRKTWESQRINIFHKDIQLQKKSLRNQDKTRRSQGFSRQSRKETEASSKDVSLHYAAAGFVKCVSK</sequence>
<protein>
    <submittedName>
        <fullName evidence="2">Uncharacterized protein</fullName>
    </submittedName>
</protein>
<feature type="region of interest" description="Disordered" evidence="1">
    <location>
        <begin position="34"/>
        <end position="62"/>
    </location>
</feature>
<feature type="non-terminal residue" evidence="2">
    <location>
        <position position="1"/>
    </location>
</feature>
<feature type="non-terminal residue" evidence="2">
    <location>
        <position position="79"/>
    </location>
</feature>